<dbReference type="EMBL" id="CVTD020000008">
    <property type="protein sequence ID" value="CRZ33749.1"/>
    <property type="molecule type" value="Genomic_DNA"/>
</dbReference>
<name>A0A0H5SEA6_HERHM</name>
<dbReference type="OrthoDB" id="1727081at2"/>
<sequence length="473" mass="56216">MNKRLKSMYKEIINNKNLKENIPVFLDLTADKYYTSALFRLALHYFTFYEMYCDDSRLWDSQLKEYFEKVNRIISQLVNDSQRSENKDFIQETDEIRSGIIARMNCLTYYTDLFEIYEYALNRVEYRFKDVKELEDDEELARKILRFIFESNDSVMVNELIKEVIGQLPVRITKQKYFEYLKDGFKELIGASQDSFEIYLYMIRSSALLDSVKDIENIYPDLWEKKENLEKIDFKNITKEEYERAINLISEAVKFLETATTAYYSLTELVNDLYALLVCDPFKGDTSEEKELKEAAFYIIREINTEYYKNTQDEISQEVVDKFKILEGFQEETEFDLLSLEDALFHLSEHHKKRVEDTADYELFNSLLLSKDLLSDSLFIDLHKSKSTDKIGKERCQKEVDRLIEDLSGKFQTCDRMIMRAIMANTINKLPVFFNNHTEVMNYVIYSLSKCTDMAEKYACIEILNEIMDYQLI</sequence>
<evidence type="ECO:0000313" key="1">
    <source>
        <dbReference type="EMBL" id="CRZ33749.1"/>
    </source>
</evidence>
<keyword evidence="2" id="KW-1185">Reference proteome</keyword>
<dbReference type="Proteomes" id="UP000236497">
    <property type="component" value="Unassembled WGS sequence"/>
</dbReference>
<organism evidence="1 2">
    <name type="scientific">Herbinix hemicellulosilytica</name>
    <dbReference type="NCBI Taxonomy" id="1564487"/>
    <lineage>
        <taxon>Bacteria</taxon>
        <taxon>Bacillati</taxon>
        <taxon>Bacillota</taxon>
        <taxon>Clostridia</taxon>
        <taxon>Lachnospirales</taxon>
        <taxon>Lachnospiraceae</taxon>
        <taxon>Herbinix</taxon>
    </lineage>
</organism>
<dbReference type="AlphaFoldDB" id="A0A0H5SEA6"/>
<reference evidence="1 2" key="1">
    <citation type="submission" date="2015-06" db="EMBL/GenBank/DDBJ databases">
        <authorList>
            <person name="Wibberg Daniel"/>
        </authorList>
    </citation>
    <scope>NUCLEOTIDE SEQUENCE [LARGE SCALE GENOMIC DNA]</scope>
    <source>
        <strain evidence="1 2">T3/55T</strain>
    </source>
</reference>
<evidence type="ECO:0000313" key="2">
    <source>
        <dbReference type="Proteomes" id="UP000236497"/>
    </source>
</evidence>
<protein>
    <submittedName>
        <fullName evidence="1">Uncharacterized protein</fullName>
    </submittedName>
</protein>
<accession>A0A0H5SEA6</accession>
<dbReference type="RefSeq" id="WP_103201906.1">
    <property type="nucleotide sequence ID" value="NZ_CVTD020000008.1"/>
</dbReference>
<gene>
    <name evidence="1" type="ORF">HHT355_0544</name>
</gene>
<proteinExistence type="predicted"/>